<proteinExistence type="predicted"/>
<sequence>MDGHKNKKRLIITILLQNLIGSKKLSYKSKNIVYKKIIREIIDR</sequence>
<organism evidence="1 2">
    <name type="scientific">Clostridium beijerinckii</name>
    <name type="common">Clostridium MP</name>
    <dbReference type="NCBI Taxonomy" id="1520"/>
    <lineage>
        <taxon>Bacteria</taxon>
        <taxon>Bacillati</taxon>
        <taxon>Bacillota</taxon>
        <taxon>Clostridia</taxon>
        <taxon>Eubacteriales</taxon>
        <taxon>Clostridiaceae</taxon>
        <taxon>Clostridium</taxon>
    </lineage>
</organism>
<accession>A0A1S8S1G6</accession>
<evidence type="ECO:0000313" key="1">
    <source>
        <dbReference type="EMBL" id="OOM59293.1"/>
    </source>
</evidence>
<protein>
    <submittedName>
        <fullName evidence="1">Uncharacterized protein</fullName>
    </submittedName>
</protein>
<dbReference type="EMBL" id="LZZI01000079">
    <property type="protein sequence ID" value="OOM59293.1"/>
    <property type="molecule type" value="Genomic_DNA"/>
</dbReference>
<evidence type="ECO:0000313" key="2">
    <source>
        <dbReference type="Proteomes" id="UP000190973"/>
    </source>
</evidence>
<gene>
    <name evidence="1" type="ORF">CLBCK_35920</name>
</gene>
<comment type="caution">
    <text evidence="1">The sequence shown here is derived from an EMBL/GenBank/DDBJ whole genome shotgun (WGS) entry which is preliminary data.</text>
</comment>
<reference evidence="1 2" key="1">
    <citation type="submission" date="2016-05" db="EMBL/GenBank/DDBJ databases">
        <title>Microbial solvent formation.</title>
        <authorList>
            <person name="Poehlein A."/>
            <person name="Montoya Solano J.D."/>
            <person name="Flitsch S."/>
            <person name="Krabben P."/>
            <person name="Duerre P."/>
            <person name="Daniel R."/>
        </authorList>
    </citation>
    <scope>NUCLEOTIDE SEQUENCE [LARGE SCALE GENOMIC DNA]</scope>
    <source>
        <strain evidence="1 2">DSM 53</strain>
    </source>
</reference>
<dbReference type="Proteomes" id="UP000190973">
    <property type="component" value="Unassembled WGS sequence"/>
</dbReference>
<name>A0A1S8S1G6_CLOBE</name>
<dbReference type="AlphaFoldDB" id="A0A1S8S1G6"/>